<evidence type="ECO:0000256" key="2">
    <source>
        <dbReference type="PROSITE-ProRule" id="PRU01091"/>
    </source>
</evidence>
<dbReference type="Proteomes" id="UP000516134">
    <property type="component" value="Chromosome"/>
</dbReference>
<dbReference type="InterPro" id="IPR011990">
    <property type="entry name" value="TPR-like_helical_dom_sf"/>
</dbReference>
<dbReference type="Pfam" id="PF00486">
    <property type="entry name" value="Trans_reg_C"/>
    <property type="match status" value="1"/>
</dbReference>
<dbReference type="SUPFAM" id="SSF46894">
    <property type="entry name" value="C-terminal effector domain of the bipartite response regulators"/>
    <property type="match status" value="1"/>
</dbReference>
<dbReference type="PROSITE" id="PS51755">
    <property type="entry name" value="OMPR_PHOB"/>
    <property type="match status" value="1"/>
</dbReference>
<evidence type="ECO:0000256" key="1">
    <source>
        <dbReference type="ARBA" id="ARBA00023125"/>
    </source>
</evidence>
<evidence type="ECO:0000259" key="4">
    <source>
        <dbReference type="PROSITE" id="PS51755"/>
    </source>
</evidence>
<accession>A0ABX6T3B1</accession>
<feature type="domain" description="OmpR/PhoB-type" evidence="4">
    <location>
        <begin position="1"/>
        <end position="68"/>
    </location>
</feature>
<evidence type="ECO:0000256" key="3">
    <source>
        <dbReference type="SAM" id="MobiDB-lite"/>
    </source>
</evidence>
<protein>
    <submittedName>
        <fullName evidence="5">Winged helix-turn-helix domain-containing protein</fullName>
    </submittedName>
</protein>
<evidence type="ECO:0000313" key="5">
    <source>
        <dbReference type="EMBL" id="QNP43951.1"/>
    </source>
</evidence>
<name>A0ABX6T3B1_9SPHN</name>
<reference evidence="5 6" key="1">
    <citation type="submission" date="2020-08" db="EMBL/GenBank/DDBJ databases">
        <title>Genome sequence of Sphingomonas daechungensis KACC 18115T.</title>
        <authorList>
            <person name="Hyun D.-W."/>
            <person name="Bae J.-W."/>
        </authorList>
    </citation>
    <scope>NUCLEOTIDE SEQUENCE [LARGE SCALE GENOMIC DNA]</scope>
    <source>
        <strain evidence="5 6">KACC 18115</strain>
    </source>
</reference>
<evidence type="ECO:0000313" key="6">
    <source>
        <dbReference type="Proteomes" id="UP000516134"/>
    </source>
</evidence>
<dbReference type="EMBL" id="CP060780">
    <property type="protein sequence ID" value="QNP43951.1"/>
    <property type="molecule type" value="Genomic_DNA"/>
</dbReference>
<feature type="region of interest" description="Disordered" evidence="3">
    <location>
        <begin position="405"/>
        <end position="433"/>
    </location>
</feature>
<dbReference type="Gene3D" id="1.25.40.10">
    <property type="entry name" value="Tetratricopeptide repeat domain"/>
    <property type="match status" value="1"/>
</dbReference>
<keyword evidence="1 2" id="KW-0238">DNA-binding</keyword>
<feature type="compositionally biased region" description="Basic residues" evidence="3">
    <location>
        <begin position="420"/>
        <end position="433"/>
    </location>
</feature>
<dbReference type="InterPro" id="IPR016032">
    <property type="entry name" value="Sig_transdc_resp-reg_C-effctor"/>
</dbReference>
<dbReference type="SUPFAM" id="SSF48452">
    <property type="entry name" value="TPR-like"/>
    <property type="match status" value="1"/>
</dbReference>
<feature type="DNA-binding region" description="OmpR/PhoB-type" evidence="2">
    <location>
        <begin position="1"/>
        <end position="68"/>
    </location>
</feature>
<dbReference type="InterPro" id="IPR001867">
    <property type="entry name" value="OmpR/PhoB-type_DNA-bd"/>
</dbReference>
<dbReference type="CDD" id="cd00383">
    <property type="entry name" value="trans_reg_C"/>
    <property type="match status" value="1"/>
</dbReference>
<dbReference type="SMART" id="SM00862">
    <property type="entry name" value="Trans_reg_C"/>
    <property type="match status" value="1"/>
</dbReference>
<gene>
    <name evidence="5" type="ORF">H9L15_04910</name>
</gene>
<proteinExistence type="predicted"/>
<dbReference type="InterPro" id="IPR036388">
    <property type="entry name" value="WH-like_DNA-bd_sf"/>
</dbReference>
<sequence length="433" mass="46960">MQIFLLLVDARGEVVTRDQLFDAGWGGALVGDDSLNRTINRVRRIAMQTGPGSFEIETIPRTGYRLTGLDRASPHEALGTNASAAPSEQVSRRYVLGFSAAAIAGLTGIGLWSVRRVQNDRQFAALLETGERALLFDKREEGLQALQEALSIYPGDAKALGLMAYTQLGDSGGSQTGNPSAADQFSRAALKADPEDPYARLAETILQRSMLDVASTEDRLNQILTKDPKNISAMRSLWGLYQSVGLSRAASGLVERAMALQPLAPVTNYPRAQMLWILGRVGEADRVIDRAIEMWPWHRFVRFARFMIYAFTDRAEAARSMLDSKSTLPQSFSPDAVSLWRLSLPALGDRSAANIAQARDANLRAALKSPTLSYQAVMTLSALGEVDAAFDVANALLAFRKPGTAVGPSPAPTECGVRRGGSRRGSSHLLLKR</sequence>
<dbReference type="Gene3D" id="1.10.10.10">
    <property type="entry name" value="Winged helix-like DNA-binding domain superfamily/Winged helix DNA-binding domain"/>
    <property type="match status" value="1"/>
</dbReference>
<dbReference type="RefSeq" id="WP_187715375.1">
    <property type="nucleotide sequence ID" value="NZ_CP060780.1"/>
</dbReference>
<keyword evidence="6" id="KW-1185">Reference proteome</keyword>
<organism evidence="5 6">
    <name type="scientific">Sphingomonas daechungensis</name>
    <dbReference type="NCBI Taxonomy" id="1176646"/>
    <lineage>
        <taxon>Bacteria</taxon>
        <taxon>Pseudomonadati</taxon>
        <taxon>Pseudomonadota</taxon>
        <taxon>Alphaproteobacteria</taxon>
        <taxon>Sphingomonadales</taxon>
        <taxon>Sphingomonadaceae</taxon>
        <taxon>Sphingomonas</taxon>
    </lineage>
</organism>